<dbReference type="AlphaFoldDB" id="A0A8J3DFW2"/>
<dbReference type="PIRSF" id="PIRSF031878">
    <property type="entry name" value="UCP031878"/>
    <property type="match status" value="1"/>
</dbReference>
<evidence type="ECO:0000313" key="1">
    <source>
        <dbReference type="EMBL" id="GHC62633.1"/>
    </source>
</evidence>
<organism evidence="1 2">
    <name type="scientific">Limoniibacter endophyticus</name>
    <dbReference type="NCBI Taxonomy" id="1565040"/>
    <lineage>
        <taxon>Bacteria</taxon>
        <taxon>Pseudomonadati</taxon>
        <taxon>Pseudomonadota</taxon>
        <taxon>Alphaproteobacteria</taxon>
        <taxon>Hyphomicrobiales</taxon>
        <taxon>Bartonellaceae</taxon>
        <taxon>Limoniibacter</taxon>
    </lineage>
</organism>
<gene>
    <name evidence="1" type="ORF">GCM10010136_03840</name>
</gene>
<evidence type="ECO:0000313" key="2">
    <source>
        <dbReference type="Proteomes" id="UP000641137"/>
    </source>
</evidence>
<proteinExistence type="predicted"/>
<sequence>MYLQGSLNLLQQWERWRGRNVVPARHDIKPLDVKTLLRDMFILDIDADAHVNFRLAGTRLCSAFGRELRSTAFATLWQRIDQPVMLNKLGRVITDREADALDVVGVTGTGREVAYEIAFFPLLREGETHHVLGLATPKALPYWFASELLLGFRSLSARTPKPDFLDVRERVSRGRLPPMHINARQVGHLTVYDGGKS</sequence>
<dbReference type="EMBL" id="BMZO01000001">
    <property type="protein sequence ID" value="GHC62633.1"/>
    <property type="molecule type" value="Genomic_DNA"/>
</dbReference>
<dbReference type="Pfam" id="PF07310">
    <property type="entry name" value="PAS_5"/>
    <property type="match status" value="1"/>
</dbReference>
<accession>A0A8J3DFW2</accession>
<dbReference type="RefSeq" id="WP_189487304.1">
    <property type="nucleotide sequence ID" value="NZ_BMZO01000001.1"/>
</dbReference>
<dbReference type="Proteomes" id="UP000641137">
    <property type="component" value="Unassembled WGS sequence"/>
</dbReference>
<reference evidence="1" key="2">
    <citation type="submission" date="2020-09" db="EMBL/GenBank/DDBJ databases">
        <authorList>
            <person name="Sun Q."/>
            <person name="Kim S."/>
        </authorList>
    </citation>
    <scope>NUCLEOTIDE SEQUENCE</scope>
    <source>
        <strain evidence="1">KCTC 42097</strain>
    </source>
</reference>
<dbReference type="InterPro" id="IPR009922">
    <property type="entry name" value="DUF1457"/>
</dbReference>
<protein>
    <submittedName>
        <fullName evidence="1">PAS domain-containing protein</fullName>
    </submittedName>
</protein>
<keyword evidence="2" id="KW-1185">Reference proteome</keyword>
<comment type="caution">
    <text evidence="1">The sequence shown here is derived from an EMBL/GenBank/DDBJ whole genome shotgun (WGS) entry which is preliminary data.</text>
</comment>
<name>A0A8J3DFW2_9HYPH</name>
<reference evidence="1" key="1">
    <citation type="journal article" date="2014" name="Int. J. Syst. Evol. Microbiol.">
        <title>Complete genome sequence of Corynebacterium casei LMG S-19264T (=DSM 44701T), isolated from a smear-ripened cheese.</title>
        <authorList>
            <consortium name="US DOE Joint Genome Institute (JGI-PGF)"/>
            <person name="Walter F."/>
            <person name="Albersmeier A."/>
            <person name="Kalinowski J."/>
            <person name="Ruckert C."/>
        </authorList>
    </citation>
    <scope>NUCLEOTIDE SEQUENCE</scope>
    <source>
        <strain evidence="1">KCTC 42097</strain>
    </source>
</reference>